<feature type="domain" description="DUF7820" evidence="3">
    <location>
        <begin position="387"/>
        <end position="708"/>
    </location>
</feature>
<keyword evidence="2" id="KW-0812">Transmembrane</keyword>
<feature type="compositionally biased region" description="Polar residues" evidence="1">
    <location>
        <begin position="520"/>
        <end position="535"/>
    </location>
</feature>
<dbReference type="Pfam" id="PF25130">
    <property type="entry name" value="DUF7820"/>
    <property type="match status" value="1"/>
</dbReference>
<feature type="region of interest" description="Disordered" evidence="1">
    <location>
        <begin position="1"/>
        <end position="27"/>
    </location>
</feature>
<proteinExistence type="predicted"/>
<protein>
    <recommendedName>
        <fullName evidence="3">DUF7820 domain-containing protein</fullName>
    </recommendedName>
</protein>
<dbReference type="PANTHER" id="PTHR42078:SF1">
    <property type="entry name" value="GLUCAN 1, 4-ALPHA-GLUCOSIDASE"/>
    <property type="match status" value="1"/>
</dbReference>
<keyword evidence="2" id="KW-0472">Membrane</keyword>
<dbReference type="PANTHER" id="PTHR42078">
    <property type="entry name" value="GLUCAN 1, 4-ALPHA-GLUCOSIDASE"/>
    <property type="match status" value="1"/>
</dbReference>
<reference evidence="4" key="1">
    <citation type="journal article" date="2020" name="bioRxiv">
        <title>Whole genome comparisons of ergot fungi reveals the divergence and evolution of species within the genus Claviceps are the result of varying mechanisms driving genome evolution and host range expansion.</title>
        <authorList>
            <person name="Wyka S.A."/>
            <person name="Mondo S.J."/>
            <person name="Liu M."/>
            <person name="Dettman J."/>
            <person name="Nalam V."/>
            <person name="Broders K.D."/>
        </authorList>
    </citation>
    <scope>NUCLEOTIDE SEQUENCE</scope>
    <source>
        <strain evidence="4">CCC 602</strain>
    </source>
</reference>
<name>A0A9P7NBA7_9HYPO</name>
<evidence type="ECO:0000256" key="2">
    <source>
        <dbReference type="SAM" id="Phobius"/>
    </source>
</evidence>
<feature type="region of interest" description="Disordered" evidence="1">
    <location>
        <begin position="519"/>
        <end position="541"/>
    </location>
</feature>
<dbReference type="OrthoDB" id="5384459at2759"/>
<feature type="compositionally biased region" description="Low complexity" evidence="1">
    <location>
        <begin position="113"/>
        <end position="124"/>
    </location>
</feature>
<dbReference type="Proteomes" id="UP000748025">
    <property type="component" value="Unassembled WGS sequence"/>
</dbReference>
<feature type="region of interest" description="Disordered" evidence="1">
    <location>
        <begin position="39"/>
        <end position="195"/>
    </location>
</feature>
<feature type="compositionally biased region" description="Low complexity" evidence="1">
    <location>
        <begin position="39"/>
        <end position="75"/>
    </location>
</feature>
<accession>A0A9P7NBA7</accession>
<dbReference type="AlphaFoldDB" id="A0A9P7NBA7"/>
<evidence type="ECO:0000259" key="3">
    <source>
        <dbReference type="Pfam" id="PF25130"/>
    </source>
</evidence>
<sequence length="714" mass="77725">MQPSERSPGLERAASTARNSVRLSEDDDYDYAANAVADGFRPSASTNANDTSASVPSPSTASPAAAAAATGPASPKGTNDFHRPPSTSKPHPRFHDSLTLRNDGLTSTRNGQSSSASRSTDPDSQYPEAIQPSHPYQLYPQRTYSNATSSTEPLSTAEAHIGPRAPTHPYTMYTQNTSNSEDPSQQSIPVGFNGMGNEYRRQLGPDGEEAGALIGPLGHMEELPPYTRYPDEAYVAKPATEVTAVTSTPPDVNATNHEAPTPQAPAGPIPGAGGIGLATRNPEFSSTEDDLPSATRRTGSVRSVPSVESYHQVNGAARKVTEKPAQGKWQRRAKKKLWGVVPYWAICLLLSGTVIMGIIMGAVIGTIVTRQRERPPSRDKSNGQKQTLHNVQFLQDRPNGLPPLDIGCYALPPMEKYQVPKACIKDPSQGPAWSCDVPFRWYSMNVTTVHDATDTSNYALRMAPFDAKASKFIYGSQPPTIPESQRLYLVKDLAERNRGPAWYLEVAYNKTVILREDQLQAPSSSDSTSRSNGISTRDVAEKRHWGPLSSPIAGIDKSRFLKKDSAATEGDKPWICTWPNIKLQVFIYPNQTLSTTKTTSSTAGPVSTGSPDPPSPHIYKEPYPKLVKFVERRPDDTSSATCTQYVILEGGREKVPHYDENHRPITIKINEISRSSKSAATDRLTSSNFWESSSLHARDVDLTPCGCVSFSWTV</sequence>
<evidence type="ECO:0000256" key="1">
    <source>
        <dbReference type="SAM" id="MobiDB-lite"/>
    </source>
</evidence>
<dbReference type="EMBL" id="SRPW01000923">
    <property type="protein sequence ID" value="KAG6011184.1"/>
    <property type="molecule type" value="Genomic_DNA"/>
</dbReference>
<feature type="compositionally biased region" description="Polar residues" evidence="1">
    <location>
        <begin position="140"/>
        <end position="154"/>
    </location>
</feature>
<evidence type="ECO:0000313" key="5">
    <source>
        <dbReference type="Proteomes" id="UP000748025"/>
    </source>
</evidence>
<dbReference type="InterPro" id="IPR056722">
    <property type="entry name" value="DUF7820"/>
</dbReference>
<organism evidence="4 5">
    <name type="scientific">Claviceps pusilla</name>
    <dbReference type="NCBI Taxonomy" id="123648"/>
    <lineage>
        <taxon>Eukaryota</taxon>
        <taxon>Fungi</taxon>
        <taxon>Dikarya</taxon>
        <taxon>Ascomycota</taxon>
        <taxon>Pezizomycotina</taxon>
        <taxon>Sordariomycetes</taxon>
        <taxon>Hypocreomycetidae</taxon>
        <taxon>Hypocreales</taxon>
        <taxon>Clavicipitaceae</taxon>
        <taxon>Claviceps</taxon>
    </lineage>
</organism>
<feature type="compositionally biased region" description="Polar residues" evidence="1">
    <location>
        <begin position="172"/>
        <end position="188"/>
    </location>
</feature>
<feature type="transmembrane region" description="Helical" evidence="2">
    <location>
        <begin position="343"/>
        <end position="368"/>
    </location>
</feature>
<evidence type="ECO:0000313" key="4">
    <source>
        <dbReference type="EMBL" id="KAG6011184.1"/>
    </source>
</evidence>
<feature type="region of interest" description="Disordered" evidence="1">
    <location>
        <begin position="596"/>
        <end position="618"/>
    </location>
</feature>
<comment type="caution">
    <text evidence="4">The sequence shown here is derived from an EMBL/GenBank/DDBJ whole genome shotgun (WGS) entry which is preliminary data.</text>
</comment>
<feature type="region of interest" description="Disordered" evidence="1">
    <location>
        <begin position="256"/>
        <end position="327"/>
    </location>
</feature>
<keyword evidence="2" id="KW-1133">Transmembrane helix</keyword>
<keyword evidence="5" id="KW-1185">Reference proteome</keyword>
<gene>
    <name evidence="4" type="ORF">E4U43_008477</name>
</gene>